<dbReference type="GO" id="GO:0043123">
    <property type="term" value="P:positive regulation of canonical NF-kappaB signal transduction"/>
    <property type="evidence" value="ECO:0007669"/>
    <property type="project" value="InterPro"/>
</dbReference>
<dbReference type="GO" id="GO:0016301">
    <property type="term" value="F:kinase activity"/>
    <property type="evidence" value="ECO:0007669"/>
    <property type="project" value="UniProtKB-KW"/>
</dbReference>
<evidence type="ECO:0000256" key="1">
    <source>
        <dbReference type="ARBA" id="ARBA00004123"/>
    </source>
</evidence>
<evidence type="ECO:0000313" key="7">
    <source>
        <dbReference type="Proteomes" id="UP000276133"/>
    </source>
</evidence>
<dbReference type="EMBL" id="REGN01002103">
    <property type="protein sequence ID" value="RNA30302.1"/>
    <property type="molecule type" value="Genomic_DNA"/>
</dbReference>
<protein>
    <submittedName>
        <fullName evidence="6">Interleukin-1 receptor-associated kinase 1-binding 1</fullName>
    </submittedName>
</protein>
<dbReference type="OrthoDB" id="6365554at2759"/>
<dbReference type="PANTHER" id="PTHR18842:SF2">
    <property type="entry name" value="INTERLEUKIN-1 RECEPTOR-ASSOCIATED KINASE 1-BINDING PROTEIN 1"/>
    <property type="match status" value="1"/>
</dbReference>
<dbReference type="PANTHER" id="PTHR18842">
    <property type="entry name" value="INTERLEUKIN-1 RECEPTOR-ASSOCIATED KINASE 1-BINDING PROTEIN 1"/>
    <property type="match status" value="1"/>
</dbReference>
<keyword evidence="6" id="KW-0808">Transferase</keyword>
<evidence type="ECO:0000313" key="6">
    <source>
        <dbReference type="EMBL" id="RNA30302.1"/>
    </source>
</evidence>
<dbReference type="Gene3D" id="3.30.70.2970">
    <property type="entry name" value="Protein of unknown function (DUF541), domain 2"/>
    <property type="match status" value="1"/>
</dbReference>
<proteinExistence type="inferred from homology"/>
<accession>A0A3M7S3E7</accession>
<evidence type="ECO:0000256" key="3">
    <source>
        <dbReference type="ARBA" id="ARBA00005509"/>
    </source>
</evidence>
<evidence type="ECO:0000256" key="4">
    <source>
        <dbReference type="ARBA" id="ARBA00022490"/>
    </source>
</evidence>
<organism evidence="6 7">
    <name type="scientific">Brachionus plicatilis</name>
    <name type="common">Marine rotifer</name>
    <name type="synonym">Brachionus muelleri</name>
    <dbReference type="NCBI Taxonomy" id="10195"/>
    <lineage>
        <taxon>Eukaryota</taxon>
        <taxon>Metazoa</taxon>
        <taxon>Spiralia</taxon>
        <taxon>Gnathifera</taxon>
        <taxon>Rotifera</taxon>
        <taxon>Eurotatoria</taxon>
        <taxon>Monogononta</taxon>
        <taxon>Pseudotrocha</taxon>
        <taxon>Ploima</taxon>
        <taxon>Brachionidae</taxon>
        <taxon>Brachionus</taxon>
    </lineage>
</organism>
<dbReference type="InterPro" id="IPR007497">
    <property type="entry name" value="SIMPL/DUF541"/>
</dbReference>
<dbReference type="GO" id="GO:0006955">
    <property type="term" value="P:immune response"/>
    <property type="evidence" value="ECO:0007669"/>
    <property type="project" value="InterPro"/>
</dbReference>
<keyword evidence="4" id="KW-0963">Cytoplasm</keyword>
<sequence>MNEINLAANKPASFYAIPVSSKNVLSMQPIQTVKHIMEDYQKQQMTLINGQNGKENPKRTVTVNGTGEIKMPPNEIKLVIVITSCKTNIEEAKSSVQRRYEYVYQTMRKYKINESNIFVNTSYCRRDDLYEVRCELSSILSDYKIYLQIYNILIEKLDKTVKILEPELSHSPNRIEALKRQATLQAIRNAKRTALDIAQSVGLQLGKPCEIVQESFRETFGEPMDIVDVKYLSNLINEKTIKVTCNVRVTFDLIRSRNKKLLETVK</sequence>
<dbReference type="STRING" id="10195.A0A3M7S3E7"/>
<dbReference type="InterPro" id="IPR030312">
    <property type="entry name" value="IRAK1BP1"/>
</dbReference>
<comment type="similarity">
    <text evidence="3">Belongs to the IRAK1BP1 family.</text>
</comment>
<dbReference type="AlphaFoldDB" id="A0A3M7S3E7"/>
<dbReference type="Pfam" id="PF04402">
    <property type="entry name" value="SIMPL"/>
    <property type="match status" value="1"/>
</dbReference>
<comment type="caution">
    <text evidence="6">The sequence shown here is derived from an EMBL/GenBank/DDBJ whole genome shotgun (WGS) entry which is preliminary data.</text>
</comment>
<comment type="subcellular location">
    <subcellularLocation>
        <location evidence="2">Cytoplasm</location>
    </subcellularLocation>
    <subcellularLocation>
        <location evidence="1">Nucleus</location>
    </subcellularLocation>
</comment>
<name>A0A3M7S3E7_BRAPC</name>
<gene>
    <name evidence="6" type="ORF">BpHYR1_034923</name>
</gene>
<evidence type="ECO:0000256" key="5">
    <source>
        <dbReference type="ARBA" id="ARBA00023242"/>
    </source>
</evidence>
<keyword evidence="6" id="KW-0418">Kinase</keyword>
<reference evidence="6 7" key="1">
    <citation type="journal article" date="2018" name="Sci. Rep.">
        <title>Genomic signatures of local adaptation to the degree of environmental predictability in rotifers.</title>
        <authorList>
            <person name="Franch-Gras L."/>
            <person name="Hahn C."/>
            <person name="Garcia-Roger E.M."/>
            <person name="Carmona M.J."/>
            <person name="Serra M."/>
            <person name="Gomez A."/>
        </authorList>
    </citation>
    <scope>NUCLEOTIDE SEQUENCE [LARGE SCALE GENOMIC DNA]</scope>
    <source>
        <strain evidence="6">HYR1</strain>
    </source>
</reference>
<dbReference type="Proteomes" id="UP000276133">
    <property type="component" value="Unassembled WGS sequence"/>
</dbReference>
<dbReference type="Gene3D" id="3.30.110.170">
    <property type="entry name" value="Protein of unknown function (DUF541), domain 1"/>
    <property type="match status" value="1"/>
</dbReference>
<keyword evidence="5" id="KW-0539">Nucleus</keyword>
<keyword evidence="7" id="KW-1185">Reference proteome</keyword>
<dbReference type="GO" id="GO:0005737">
    <property type="term" value="C:cytoplasm"/>
    <property type="evidence" value="ECO:0007669"/>
    <property type="project" value="UniProtKB-SubCell"/>
</dbReference>
<evidence type="ECO:0000256" key="2">
    <source>
        <dbReference type="ARBA" id="ARBA00004496"/>
    </source>
</evidence>
<dbReference type="GO" id="GO:0005634">
    <property type="term" value="C:nucleus"/>
    <property type="evidence" value="ECO:0007669"/>
    <property type="project" value="UniProtKB-SubCell"/>
</dbReference>
<keyword evidence="6" id="KW-0675">Receptor</keyword>